<proteinExistence type="predicted"/>
<keyword evidence="4 5" id="KW-0472">Membrane</keyword>
<keyword evidence="3 5" id="KW-1133">Transmembrane helix</keyword>
<feature type="transmembrane region" description="Helical" evidence="5">
    <location>
        <begin position="163"/>
        <end position="185"/>
    </location>
</feature>
<dbReference type="RefSeq" id="WP_186957041.1">
    <property type="nucleotide sequence ID" value="NZ_JACOFX010000029.1"/>
</dbReference>
<evidence type="ECO:0000313" key="7">
    <source>
        <dbReference type="EMBL" id="MBC3911335.1"/>
    </source>
</evidence>
<evidence type="ECO:0000256" key="4">
    <source>
        <dbReference type="ARBA" id="ARBA00023136"/>
    </source>
</evidence>
<keyword evidence="8" id="KW-1185">Reference proteome</keyword>
<evidence type="ECO:0000256" key="5">
    <source>
        <dbReference type="SAM" id="Phobius"/>
    </source>
</evidence>
<dbReference type="Pfam" id="PF04893">
    <property type="entry name" value="Yip1"/>
    <property type="match status" value="1"/>
</dbReference>
<dbReference type="Proteomes" id="UP000646911">
    <property type="component" value="Unassembled WGS sequence"/>
</dbReference>
<sequence>MNLIERAKNIILTPQKEWLVIEVENTVTIDLFKNYVAPLAAIPAVASFIGMSIIGFSVPMLGTIRLPIIAGISAMVMSFVFALIGVYLIALLIDALAPQFGATKNPAQALKVAAYSFTPAWLAGILSLLPSLSMLGVLAGLYGIYLLYLGLPVLMKVPQEKAAAYTAVSVVCSILIMIVFTMVVGSVGGGSIYGMGAIPTASRTSETAGTLNELEKMGKKMEEASKKMDDAKKSGDPQAEMKAATEALGVALGGSSQAEVVDKDKLKALLPETIGDLKRNSLEGEKSAMGEFKVAKAEARYADENNHQIKISITDTGGSKMFGAMFAWGMMEQDKETDAGYEKMGKVNGRPTHERFQKDGSTGEYSLLVGGRFLVETRGENVDMATIKTASAAVAYDKLEAMKNEGIKP</sequence>
<evidence type="ECO:0000259" key="6">
    <source>
        <dbReference type="Pfam" id="PF04893"/>
    </source>
</evidence>
<evidence type="ECO:0000256" key="2">
    <source>
        <dbReference type="ARBA" id="ARBA00022692"/>
    </source>
</evidence>
<evidence type="ECO:0000256" key="1">
    <source>
        <dbReference type="ARBA" id="ARBA00004141"/>
    </source>
</evidence>
<dbReference type="EMBL" id="JACOFX010000029">
    <property type="protein sequence ID" value="MBC3911335.1"/>
    <property type="molecule type" value="Genomic_DNA"/>
</dbReference>
<organism evidence="7 8">
    <name type="scientific">Undibacterium umbellatum</name>
    <dbReference type="NCBI Taxonomy" id="2762300"/>
    <lineage>
        <taxon>Bacteria</taxon>
        <taxon>Pseudomonadati</taxon>
        <taxon>Pseudomonadota</taxon>
        <taxon>Betaproteobacteria</taxon>
        <taxon>Burkholderiales</taxon>
        <taxon>Oxalobacteraceae</taxon>
        <taxon>Undibacterium</taxon>
    </lineage>
</organism>
<comment type="caution">
    <text evidence="7">The sequence shown here is derived from an EMBL/GenBank/DDBJ whole genome shotgun (WGS) entry which is preliminary data.</text>
</comment>
<evidence type="ECO:0000256" key="3">
    <source>
        <dbReference type="ARBA" id="ARBA00022989"/>
    </source>
</evidence>
<feature type="domain" description="Yip1" evidence="6">
    <location>
        <begin position="9"/>
        <end position="179"/>
    </location>
</feature>
<gene>
    <name evidence="7" type="ORF">H8L47_27615</name>
</gene>
<feature type="transmembrane region" description="Helical" evidence="5">
    <location>
        <begin position="120"/>
        <end position="151"/>
    </location>
</feature>
<evidence type="ECO:0000313" key="8">
    <source>
        <dbReference type="Proteomes" id="UP000646911"/>
    </source>
</evidence>
<feature type="transmembrane region" description="Helical" evidence="5">
    <location>
        <begin position="35"/>
        <end position="56"/>
    </location>
</feature>
<reference evidence="7 8" key="1">
    <citation type="submission" date="2020-08" db="EMBL/GenBank/DDBJ databases">
        <title>Novel species isolated from subtropical streams in China.</title>
        <authorList>
            <person name="Lu H."/>
        </authorList>
    </citation>
    <scope>NUCLEOTIDE SEQUENCE [LARGE SCALE GENOMIC DNA]</scope>
    <source>
        <strain evidence="7 8">NL8W</strain>
    </source>
</reference>
<dbReference type="InterPro" id="IPR006977">
    <property type="entry name" value="Yip1_dom"/>
</dbReference>
<comment type="subcellular location">
    <subcellularLocation>
        <location evidence="1">Membrane</location>
        <topology evidence="1">Multi-pass membrane protein</topology>
    </subcellularLocation>
</comment>
<feature type="transmembrane region" description="Helical" evidence="5">
    <location>
        <begin position="68"/>
        <end position="93"/>
    </location>
</feature>
<name>A0ABR6ZJ19_9BURK</name>
<keyword evidence="2 5" id="KW-0812">Transmembrane</keyword>
<protein>
    <submittedName>
        <fullName evidence="7">YIP1 family protein</fullName>
    </submittedName>
</protein>
<accession>A0ABR6ZJ19</accession>